<evidence type="ECO:0000313" key="3">
    <source>
        <dbReference type="EMBL" id="GFO22136.1"/>
    </source>
</evidence>
<organism evidence="3 4">
    <name type="scientific">Plakobranchus ocellatus</name>
    <dbReference type="NCBI Taxonomy" id="259542"/>
    <lineage>
        <taxon>Eukaryota</taxon>
        <taxon>Metazoa</taxon>
        <taxon>Spiralia</taxon>
        <taxon>Lophotrochozoa</taxon>
        <taxon>Mollusca</taxon>
        <taxon>Gastropoda</taxon>
        <taxon>Heterobranchia</taxon>
        <taxon>Euthyneura</taxon>
        <taxon>Panpulmonata</taxon>
        <taxon>Sacoglossa</taxon>
        <taxon>Placobranchoidea</taxon>
        <taxon>Plakobranchidae</taxon>
        <taxon>Plakobranchus</taxon>
    </lineage>
</organism>
<accession>A0AAV4BFM6</accession>
<dbReference type="Proteomes" id="UP000735302">
    <property type="component" value="Unassembled WGS sequence"/>
</dbReference>
<evidence type="ECO:0000256" key="2">
    <source>
        <dbReference type="SAM" id="Phobius"/>
    </source>
</evidence>
<comment type="caution">
    <text evidence="3">The sequence shown here is derived from an EMBL/GenBank/DDBJ whole genome shotgun (WGS) entry which is preliminary data.</text>
</comment>
<sequence length="188" mass="20998">MTHDGDSSGDDGGGSDEEEGNSSGDDGGGSDEEEGNSSGDDGGGSDSVIVVVMMMVAAMKRMVVVMVIMVQCEDVEVEKFYEEIEKAKGYLKFQDIIKVMGDFNAKVRDERIEDVVGPSGIGTVNVRGSRLIEWCQINDFIITNTWYQNHPRRWWTWKSPGDRSRNKIDYILIQKRFQNVEDTAESQL</sequence>
<dbReference type="Gene3D" id="3.60.10.10">
    <property type="entry name" value="Endonuclease/exonuclease/phosphatase"/>
    <property type="match status" value="1"/>
</dbReference>
<dbReference type="InterPro" id="IPR036691">
    <property type="entry name" value="Endo/exonu/phosph_ase_sf"/>
</dbReference>
<keyword evidence="4" id="KW-1185">Reference proteome</keyword>
<keyword evidence="2" id="KW-1133">Transmembrane helix</keyword>
<feature type="region of interest" description="Disordered" evidence="1">
    <location>
        <begin position="1"/>
        <end position="44"/>
    </location>
</feature>
<dbReference type="SUPFAM" id="SSF56219">
    <property type="entry name" value="DNase I-like"/>
    <property type="match status" value="1"/>
</dbReference>
<dbReference type="EMBL" id="BLXT01005342">
    <property type="protein sequence ID" value="GFO22136.1"/>
    <property type="molecule type" value="Genomic_DNA"/>
</dbReference>
<protein>
    <submittedName>
        <fullName evidence="3">Craniofacial development protein 2-like protein</fullName>
    </submittedName>
</protein>
<evidence type="ECO:0000313" key="4">
    <source>
        <dbReference type="Proteomes" id="UP000735302"/>
    </source>
</evidence>
<feature type="compositionally biased region" description="Acidic residues" evidence="1">
    <location>
        <begin position="7"/>
        <end position="20"/>
    </location>
</feature>
<evidence type="ECO:0000256" key="1">
    <source>
        <dbReference type="SAM" id="MobiDB-lite"/>
    </source>
</evidence>
<keyword evidence="2" id="KW-0812">Transmembrane</keyword>
<keyword evidence="2" id="KW-0472">Membrane</keyword>
<proteinExistence type="predicted"/>
<feature type="transmembrane region" description="Helical" evidence="2">
    <location>
        <begin position="48"/>
        <end position="70"/>
    </location>
</feature>
<gene>
    <name evidence="3" type="ORF">PoB_004864100</name>
</gene>
<dbReference type="AlphaFoldDB" id="A0AAV4BFM6"/>
<name>A0AAV4BFM6_9GAST</name>
<reference evidence="3 4" key="1">
    <citation type="journal article" date="2021" name="Elife">
        <title>Chloroplast acquisition without the gene transfer in kleptoplastic sea slugs, Plakobranchus ocellatus.</title>
        <authorList>
            <person name="Maeda T."/>
            <person name="Takahashi S."/>
            <person name="Yoshida T."/>
            <person name="Shimamura S."/>
            <person name="Takaki Y."/>
            <person name="Nagai Y."/>
            <person name="Toyoda A."/>
            <person name="Suzuki Y."/>
            <person name="Arimoto A."/>
            <person name="Ishii H."/>
            <person name="Satoh N."/>
            <person name="Nishiyama T."/>
            <person name="Hasebe M."/>
            <person name="Maruyama T."/>
            <person name="Minagawa J."/>
            <person name="Obokata J."/>
            <person name="Shigenobu S."/>
        </authorList>
    </citation>
    <scope>NUCLEOTIDE SEQUENCE [LARGE SCALE GENOMIC DNA]</scope>
</reference>